<feature type="region of interest" description="Disordered" evidence="1">
    <location>
        <begin position="302"/>
        <end position="359"/>
    </location>
</feature>
<dbReference type="EMBL" id="JBBXMP010000003">
    <property type="protein sequence ID" value="KAL0071591.1"/>
    <property type="molecule type" value="Genomic_DNA"/>
</dbReference>
<comment type="caution">
    <text evidence="2">The sequence shown here is derived from an EMBL/GenBank/DDBJ whole genome shotgun (WGS) entry which is preliminary data.</text>
</comment>
<feature type="compositionally biased region" description="Pro residues" evidence="1">
    <location>
        <begin position="337"/>
        <end position="348"/>
    </location>
</feature>
<evidence type="ECO:0000256" key="1">
    <source>
        <dbReference type="SAM" id="MobiDB-lite"/>
    </source>
</evidence>
<accession>A0ABR3ACG4</accession>
<feature type="region of interest" description="Disordered" evidence="1">
    <location>
        <begin position="106"/>
        <end position="166"/>
    </location>
</feature>
<proteinExistence type="predicted"/>
<feature type="compositionally biased region" description="Polar residues" evidence="1">
    <location>
        <begin position="107"/>
        <end position="125"/>
    </location>
</feature>
<protein>
    <submittedName>
        <fullName evidence="2">Uncharacterized protein</fullName>
    </submittedName>
</protein>
<feature type="compositionally biased region" description="Pro residues" evidence="1">
    <location>
        <begin position="143"/>
        <end position="162"/>
    </location>
</feature>
<evidence type="ECO:0000313" key="3">
    <source>
        <dbReference type="Proteomes" id="UP001437256"/>
    </source>
</evidence>
<feature type="compositionally biased region" description="Polar residues" evidence="1">
    <location>
        <begin position="318"/>
        <end position="331"/>
    </location>
</feature>
<dbReference type="Proteomes" id="UP001437256">
    <property type="component" value="Unassembled WGS sequence"/>
</dbReference>
<reference evidence="2 3" key="1">
    <citation type="submission" date="2024-05" db="EMBL/GenBank/DDBJ databases">
        <title>A draft genome resource for the thread blight pathogen Marasmius tenuissimus strain MS-2.</title>
        <authorList>
            <person name="Yulfo-Soto G.E."/>
            <person name="Baruah I.K."/>
            <person name="Amoako-Attah I."/>
            <person name="Bukari Y."/>
            <person name="Meinhardt L.W."/>
            <person name="Bailey B.A."/>
            <person name="Cohen S.P."/>
        </authorList>
    </citation>
    <scope>NUCLEOTIDE SEQUENCE [LARGE SCALE GENOMIC DNA]</scope>
    <source>
        <strain evidence="2 3">MS-2</strain>
    </source>
</reference>
<gene>
    <name evidence="2" type="ORF">AAF712_001448</name>
</gene>
<organism evidence="2 3">
    <name type="scientific">Marasmius tenuissimus</name>
    <dbReference type="NCBI Taxonomy" id="585030"/>
    <lineage>
        <taxon>Eukaryota</taxon>
        <taxon>Fungi</taxon>
        <taxon>Dikarya</taxon>
        <taxon>Basidiomycota</taxon>
        <taxon>Agaricomycotina</taxon>
        <taxon>Agaricomycetes</taxon>
        <taxon>Agaricomycetidae</taxon>
        <taxon>Agaricales</taxon>
        <taxon>Marasmiineae</taxon>
        <taxon>Marasmiaceae</taxon>
        <taxon>Marasmius</taxon>
    </lineage>
</organism>
<sequence>MVAAELVAQDSSVYENAGVTTFWELFRLAIKESLVWWGDQGDDVWVALHPSAVEKLQSLEDDSSLNAAVPMPSTPAVHPRNEADATSITMDNTPPVYAVATIVATGESASPPTPSSAQIPETTPVGQCADDGLPKQINGPSDEPLPPPPALTAATPLPPSAPSLPRSQFDATATWTVPHHLQSLVRVLQKYLENGTTQPLRSIVAAELVAQDSKVYEKAGVTTFWELFRLAVKENLVWYGGQGDNVWVALRHSAVEKLQPLEDDSPLNVAIPMPLTTSTSPGNEITVVSTTVANTPPVYVAIATSDNPASPPTPRTVPVTQDANDEPQQQKFGPLDEPLPAPPLPSSDPPSVQSQSNATAASVVPLHFQSLVRVLKKHHENGNPQARSTIATELVAQDSLVYENAGVTTFWELVGLAVKERLVWCGGHGDDVWVSLNYNAVKDSRPLVDNSPLNANIPVPPTASFSPRIEAPQVGSTTDTTPSVYAAAAIATTDELASPTTSPPAQNL</sequence>
<name>A0ABR3ACG4_9AGAR</name>
<keyword evidence="3" id="KW-1185">Reference proteome</keyword>
<evidence type="ECO:0000313" key="2">
    <source>
        <dbReference type="EMBL" id="KAL0071591.1"/>
    </source>
</evidence>